<gene>
    <name evidence="2" type="ORF">FYJ85_15840</name>
</gene>
<dbReference type="InterPro" id="IPR036388">
    <property type="entry name" value="WH-like_DNA-bd_sf"/>
</dbReference>
<dbReference type="AlphaFoldDB" id="A0A844G5T6"/>
<reference evidence="2 3" key="1">
    <citation type="submission" date="2019-08" db="EMBL/GenBank/DDBJ databases">
        <title>In-depth cultivation of the pig gut microbiome towards novel bacterial diversity and tailored functional studies.</title>
        <authorList>
            <person name="Wylensek D."/>
            <person name="Hitch T.C.A."/>
            <person name="Clavel T."/>
        </authorList>
    </citation>
    <scope>NUCLEOTIDE SEQUENCE [LARGE SCALE GENOMIC DNA]</scope>
    <source>
        <strain evidence="2 3">BBE-744-WT-12</strain>
    </source>
</reference>
<sequence>MITNTKDFMTLLGFQENDLVSWGASAPDWRFHRSIATAGELWQTNESAEADNYNMYYSISSFKGRGKATEDQVDKVFELVLDIDYGAHHKRAEFENRDHAWQYIKEHFPKPTIIVHTGGGFQLHYKLSTPLSGDANKRHFKMLVAAIARHYRVDFCFSLEHLFRLPFSRNIKSGAEIREVSILEVNPEISYTLEEIQDKFLPSDFSLEEPTSHAVEKSRIASIKKDTQSLFDRSAVAFQLLIRCLKFIPDVSDKVLETAIVNDPVLFDHYHQKRRLVRMDIQRARNKVMEESIECVLPVEKFHLSNPDLSLYDKVRNKFDQQFFNTRSPKIDITLSILDQCNKQEKQALLSLPCSSGKSTAALLFIAAHASANRRFWLVSEKIVDCKRNADALRKLNCNALAFHGRDGECCKVDEQVFRHQNKKRICSECPNPCGAELKYCADEYRLDLPSADVVCCTHAHYKHALANGQFSPNIHMVIIDESPELLENFSFQQKDLSILYKHLADYPPVLELEADMVAIEQLLSDHSCRRIKPLNYDFSEISRYLFMQFHRKAIAMEEFEFALEFCQFFGKNKNIFGIAKDQHYEFIAGTVKLETSVQTIILDGSAKLQSTKWKGFSIIECDQLKTAYPNTHIHCILDNPTKNKLSNKKVFQKIIDATDELLTQSDMNTILFANKNLSSEPILARAIDRLKQTIISKNGNIIPLPRGQHVGSNAGRTAQFSVIAMSLFRTVSAYALQTAICRDEEIDAGRIWGETVFNGKKVLIPKFCRDGSFADKMINQQYLKTLERDLYQAIMRGCIREHSDAEYHVIALVNIPQLVNLLKLDLPKCHIHFLENEVLNLYFQGYSEAEIAQKTGIAKRTVRDQILKVSEYCRLD</sequence>
<evidence type="ECO:0000313" key="3">
    <source>
        <dbReference type="Proteomes" id="UP000435649"/>
    </source>
</evidence>
<proteinExistence type="predicted"/>
<dbReference type="Proteomes" id="UP000435649">
    <property type="component" value="Unassembled WGS sequence"/>
</dbReference>
<name>A0A844G5T6_9BACT</name>
<evidence type="ECO:0000259" key="1">
    <source>
        <dbReference type="Pfam" id="PF06056"/>
    </source>
</evidence>
<dbReference type="Gene3D" id="1.10.10.10">
    <property type="entry name" value="Winged helix-like DNA-binding domain superfamily/Winged helix DNA-binding domain"/>
    <property type="match status" value="1"/>
</dbReference>
<keyword evidence="3" id="KW-1185">Reference proteome</keyword>
<protein>
    <recommendedName>
        <fullName evidence="1">Terminase ATPase subunit N-terminal domain-containing protein</fullName>
    </recommendedName>
</protein>
<dbReference type="RefSeq" id="WP_106054106.1">
    <property type="nucleotide sequence ID" value="NZ_VUNS01000020.1"/>
</dbReference>
<dbReference type="SUPFAM" id="SSF52540">
    <property type="entry name" value="P-loop containing nucleoside triphosphate hydrolases"/>
    <property type="match status" value="1"/>
</dbReference>
<dbReference type="EMBL" id="VUNS01000020">
    <property type="protein sequence ID" value="MST98513.1"/>
    <property type="molecule type" value="Genomic_DNA"/>
</dbReference>
<evidence type="ECO:0000313" key="2">
    <source>
        <dbReference type="EMBL" id="MST98513.1"/>
    </source>
</evidence>
<feature type="domain" description="Terminase ATPase subunit N-terminal" evidence="1">
    <location>
        <begin position="842"/>
        <end position="863"/>
    </location>
</feature>
<dbReference type="InterPro" id="IPR027417">
    <property type="entry name" value="P-loop_NTPase"/>
</dbReference>
<organism evidence="2 3">
    <name type="scientific">Victivallis lenta</name>
    <dbReference type="NCBI Taxonomy" id="2606640"/>
    <lineage>
        <taxon>Bacteria</taxon>
        <taxon>Pseudomonadati</taxon>
        <taxon>Lentisphaerota</taxon>
        <taxon>Lentisphaeria</taxon>
        <taxon>Victivallales</taxon>
        <taxon>Victivallaceae</taxon>
        <taxon>Victivallis</taxon>
    </lineage>
</organism>
<comment type="caution">
    <text evidence="2">The sequence shown here is derived from an EMBL/GenBank/DDBJ whole genome shotgun (WGS) entry which is preliminary data.</text>
</comment>
<dbReference type="InterPro" id="IPR010332">
    <property type="entry name" value="ATPase_terminase-su_N"/>
</dbReference>
<dbReference type="Pfam" id="PF06056">
    <property type="entry name" value="Terminase_5"/>
    <property type="match status" value="1"/>
</dbReference>
<accession>A0A844G5T6</accession>